<evidence type="ECO:0000256" key="1">
    <source>
        <dbReference type="ARBA" id="ARBA00004651"/>
    </source>
</evidence>
<evidence type="ECO:0000256" key="5">
    <source>
        <dbReference type="ARBA" id="ARBA00023136"/>
    </source>
</evidence>
<dbReference type="InterPro" id="IPR010432">
    <property type="entry name" value="RDD"/>
</dbReference>
<comment type="caution">
    <text evidence="8">The sequence shown here is derived from an EMBL/GenBank/DDBJ whole genome shotgun (WGS) entry which is preliminary data.</text>
</comment>
<evidence type="ECO:0000256" key="4">
    <source>
        <dbReference type="ARBA" id="ARBA00022989"/>
    </source>
</evidence>
<dbReference type="AlphaFoldDB" id="A0A3A8EJN3"/>
<keyword evidence="5 6" id="KW-0472">Membrane</keyword>
<reference evidence="8 9" key="1">
    <citation type="submission" date="2018-09" db="EMBL/GenBank/DDBJ databases">
        <title>The draft genome of Acinetobacter spp. strains.</title>
        <authorList>
            <person name="Qin J."/>
            <person name="Feng Y."/>
            <person name="Zong Z."/>
        </authorList>
    </citation>
    <scope>NUCLEOTIDE SEQUENCE [LARGE SCALE GENOMIC DNA]</scope>
    <source>
        <strain evidence="8 9">WCHAc060012</strain>
    </source>
</reference>
<dbReference type="PANTHER" id="PTHR36115">
    <property type="entry name" value="PROLINE-RICH ANTIGEN HOMOLOG-RELATED"/>
    <property type="match status" value="1"/>
</dbReference>
<organism evidence="8 9">
    <name type="scientific">Acinetobacter tianfuensis</name>
    <dbReference type="NCBI Taxonomy" id="2419603"/>
    <lineage>
        <taxon>Bacteria</taxon>
        <taxon>Pseudomonadati</taxon>
        <taxon>Pseudomonadota</taxon>
        <taxon>Gammaproteobacteria</taxon>
        <taxon>Moraxellales</taxon>
        <taxon>Moraxellaceae</taxon>
        <taxon>Acinetobacter</taxon>
    </lineage>
</organism>
<dbReference type="GO" id="GO:0005886">
    <property type="term" value="C:plasma membrane"/>
    <property type="evidence" value="ECO:0007669"/>
    <property type="project" value="UniProtKB-SubCell"/>
</dbReference>
<evidence type="ECO:0000256" key="6">
    <source>
        <dbReference type="SAM" id="Phobius"/>
    </source>
</evidence>
<evidence type="ECO:0000256" key="2">
    <source>
        <dbReference type="ARBA" id="ARBA00022475"/>
    </source>
</evidence>
<protein>
    <submittedName>
        <fullName evidence="8">RDD family protein</fullName>
    </submittedName>
</protein>
<keyword evidence="9" id="KW-1185">Reference proteome</keyword>
<dbReference type="PANTHER" id="PTHR36115:SF4">
    <property type="entry name" value="MEMBRANE PROTEIN"/>
    <property type="match status" value="1"/>
</dbReference>
<evidence type="ECO:0000313" key="9">
    <source>
        <dbReference type="Proteomes" id="UP000282388"/>
    </source>
</evidence>
<feature type="transmembrane region" description="Helical" evidence="6">
    <location>
        <begin position="12"/>
        <end position="34"/>
    </location>
</feature>
<sequence length="149" mass="17144">MLQPEVDYAGFWIRTGACLIDTFILFVITLPLLWMYYQGDWDLILGTGLSVNESVLWFDLLANYGLPFIYTMMVWMIWSSSPGKILLGLKITDAETGEKLKFGQAVLRYVGYFPAILIFGIGLFWVAFDKRKQGWHDKMAKTVVIRTNE</sequence>
<gene>
    <name evidence="8" type="ORF">D7V32_09845</name>
</gene>
<accession>A0A3A8EJN3</accession>
<proteinExistence type="predicted"/>
<dbReference type="OrthoDB" id="9793824at2"/>
<dbReference type="EMBL" id="RAXV01000019">
    <property type="protein sequence ID" value="RKG30950.1"/>
    <property type="molecule type" value="Genomic_DNA"/>
</dbReference>
<evidence type="ECO:0000259" key="7">
    <source>
        <dbReference type="Pfam" id="PF06271"/>
    </source>
</evidence>
<keyword evidence="3 6" id="KW-0812">Transmembrane</keyword>
<dbReference type="Proteomes" id="UP000282388">
    <property type="component" value="Unassembled WGS sequence"/>
</dbReference>
<feature type="domain" description="RDD" evidence="7">
    <location>
        <begin position="8"/>
        <end position="141"/>
    </location>
</feature>
<keyword evidence="4 6" id="KW-1133">Transmembrane helix</keyword>
<evidence type="ECO:0000256" key="3">
    <source>
        <dbReference type="ARBA" id="ARBA00022692"/>
    </source>
</evidence>
<evidence type="ECO:0000313" key="8">
    <source>
        <dbReference type="EMBL" id="RKG30950.1"/>
    </source>
</evidence>
<feature type="transmembrane region" description="Helical" evidence="6">
    <location>
        <begin position="55"/>
        <end position="78"/>
    </location>
</feature>
<dbReference type="Pfam" id="PF06271">
    <property type="entry name" value="RDD"/>
    <property type="match status" value="1"/>
</dbReference>
<dbReference type="InterPro" id="IPR051791">
    <property type="entry name" value="Pra-immunoreactive"/>
</dbReference>
<comment type="subcellular location">
    <subcellularLocation>
        <location evidence="1">Cell membrane</location>
        <topology evidence="1">Multi-pass membrane protein</topology>
    </subcellularLocation>
</comment>
<name>A0A3A8EJN3_9GAMM</name>
<feature type="transmembrane region" description="Helical" evidence="6">
    <location>
        <begin position="109"/>
        <end position="128"/>
    </location>
</feature>
<keyword evidence="2" id="KW-1003">Cell membrane</keyword>
<dbReference type="RefSeq" id="WP_120402710.1">
    <property type="nucleotide sequence ID" value="NZ_RAXV01000019.1"/>
</dbReference>